<dbReference type="PANTHER" id="PTHR46018:SF2">
    <property type="entry name" value="ZINC PHOSPHODIESTERASE ELAC PROTEIN 1"/>
    <property type="match status" value="1"/>
</dbReference>
<feature type="compositionally biased region" description="Polar residues" evidence="1">
    <location>
        <begin position="371"/>
        <end position="382"/>
    </location>
</feature>
<feature type="compositionally biased region" description="Basic and acidic residues" evidence="1">
    <location>
        <begin position="383"/>
        <end position="397"/>
    </location>
</feature>
<gene>
    <name evidence="2" type="ORF">EIP91_005005</name>
</gene>
<dbReference type="PANTHER" id="PTHR46018">
    <property type="entry name" value="ZINC PHOSPHODIESTERASE ELAC PROTEIN 1"/>
    <property type="match status" value="1"/>
</dbReference>
<comment type="caution">
    <text evidence="2">The sequence shown here is derived from an EMBL/GenBank/DDBJ whole genome shotgun (WGS) entry which is preliminary data.</text>
</comment>
<accession>A0A4R0R7S4</accession>
<dbReference type="EMBL" id="RWJN01000279">
    <property type="protein sequence ID" value="TCD63720.1"/>
    <property type="molecule type" value="Genomic_DNA"/>
</dbReference>
<proteinExistence type="predicted"/>
<dbReference type="AlphaFoldDB" id="A0A4R0R7S4"/>
<feature type="compositionally biased region" description="Basic and acidic residues" evidence="1">
    <location>
        <begin position="410"/>
        <end position="429"/>
    </location>
</feature>
<reference evidence="2 3" key="1">
    <citation type="submission" date="2018-11" db="EMBL/GenBank/DDBJ databases">
        <title>Genome assembly of Steccherinum ochraceum LE-BIN_3174, the white-rot fungus of the Steccherinaceae family (The Residual Polyporoid clade, Polyporales, Basidiomycota).</title>
        <authorList>
            <person name="Fedorova T.V."/>
            <person name="Glazunova O.A."/>
            <person name="Landesman E.O."/>
            <person name="Moiseenko K.V."/>
            <person name="Psurtseva N.V."/>
            <person name="Savinova O.S."/>
            <person name="Shakhova N.V."/>
            <person name="Tyazhelova T.V."/>
            <person name="Vasina D.V."/>
        </authorList>
    </citation>
    <scope>NUCLEOTIDE SEQUENCE [LARGE SCALE GENOMIC DNA]</scope>
    <source>
        <strain evidence="2 3">LE-BIN_3174</strain>
    </source>
</reference>
<organism evidence="2 3">
    <name type="scientific">Steccherinum ochraceum</name>
    <dbReference type="NCBI Taxonomy" id="92696"/>
    <lineage>
        <taxon>Eukaryota</taxon>
        <taxon>Fungi</taxon>
        <taxon>Dikarya</taxon>
        <taxon>Basidiomycota</taxon>
        <taxon>Agaricomycotina</taxon>
        <taxon>Agaricomycetes</taxon>
        <taxon>Polyporales</taxon>
        <taxon>Steccherinaceae</taxon>
        <taxon>Steccherinum</taxon>
    </lineage>
</organism>
<keyword evidence="3" id="KW-1185">Reference proteome</keyword>
<feature type="region of interest" description="Disordered" evidence="1">
    <location>
        <begin position="365"/>
        <end position="429"/>
    </location>
</feature>
<protein>
    <recommendedName>
        <fullName evidence="4">Metallo-beta-lactamase domain-containing protein</fullName>
    </recommendedName>
</protein>
<evidence type="ECO:0000313" key="3">
    <source>
        <dbReference type="Proteomes" id="UP000292702"/>
    </source>
</evidence>
<dbReference type="GO" id="GO:0042781">
    <property type="term" value="F:3'-tRNA processing endoribonuclease activity"/>
    <property type="evidence" value="ECO:0007669"/>
    <property type="project" value="TreeGrafter"/>
</dbReference>
<dbReference type="SUPFAM" id="SSF56281">
    <property type="entry name" value="Metallo-hydrolase/oxidoreductase"/>
    <property type="match status" value="1"/>
</dbReference>
<dbReference type="Gene3D" id="3.60.15.10">
    <property type="entry name" value="Ribonuclease Z/Hydroxyacylglutathione hydrolase-like"/>
    <property type="match status" value="1"/>
</dbReference>
<evidence type="ECO:0000313" key="2">
    <source>
        <dbReference type="EMBL" id="TCD63720.1"/>
    </source>
</evidence>
<dbReference type="InterPro" id="IPR036866">
    <property type="entry name" value="RibonucZ/Hydroxyglut_hydro"/>
</dbReference>
<name>A0A4R0R7S4_9APHY</name>
<dbReference type="GO" id="GO:0005634">
    <property type="term" value="C:nucleus"/>
    <property type="evidence" value="ECO:0007669"/>
    <property type="project" value="TreeGrafter"/>
</dbReference>
<dbReference type="Proteomes" id="UP000292702">
    <property type="component" value="Unassembled WGS sequence"/>
</dbReference>
<evidence type="ECO:0000256" key="1">
    <source>
        <dbReference type="SAM" id="MobiDB-lite"/>
    </source>
</evidence>
<dbReference type="STRING" id="92696.A0A4R0R7S4"/>
<evidence type="ECO:0008006" key="4">
    <source>
        <dbReference type="Google" id="ProtNLM"/>
    </source>
</evidence>
<sequence length="429" mass="46956">MSKISKIFITHMHADHIMGLITLLRSVLGFPKPEQEVSQDAPASPDEPVAYPLPKVEIYGPRGIRRFLRSILTVTHSRSADKYAAHELLISEEQPSAPVNGTVQEPLHGSEVPGTDFRPDEEGFWRGVVDERMGSGNSNCRVLVDAGPIIHRDPCLGFVVREVPSDTTSITAARTLLILGDTSDPRAIIPLVSKPAVAASTLSSSSSTIPDLASSATEVSTSAVAFSTTIPSRMSLVIHECTDAFIPPHIDTKGRTGKNRRLETVYAKALEKGHSIPAMAGAFAKAVGAEKLVLNHVGTRFPAPPPPHQSHTEWHTYLHACIEEIERQTLETFQPPPPPSRSFHAKSVIVAYDFLTLEIPPYTSHRPAVSRGSQDNNELAQQESDRFKRDHQWEDGSRGGWRGRGKGRGRGREHSGNDSRGESSKKPRR</sequence>
<dbReference type="OrthoDB" id="527344at2759"/>